<keyword evidence="2" id="KW-1185">Reference proteome</keyword>
<dbReference type="Proteomes" id="UP000805649">
    <property type="component" value="Unassembled WGS sequence"/>
</dbReference>
<accession>A0ACC3Z543</accession>
<evidence type="ECO:0000313" key="2">
    <source>
        <dbReference type="Proteomes" id="UP000805649"/>
    </source>
</evidence>
<evidence type="ECO:0000313" key="1">
    <source>
        <dbReference type="EMBL" id="KAL0939189.1"/>
    </source>
</evidence>
<gene>
    <name evidence="1" type="ORF">CTRU02_205799</name>
</gene>
<dbReference type="EMBL" id="VUJX02000003">
    <property type="protein sequence ID" value="KAL0939189.1"/>
    <property type="molecule type" value="Genomic_DNA"/>
</dbReference>
<name>A0ACC3Z543_COLTU</name>
<proteinExistence type="predicted"/>
<organism evidence="1 2">
    <name type="scientific">Colletotrichum truncatum</name>
    <name type="common">Anthracnose fungus</name>
    <name type="synonym">Colletotrichum capsici</name>
    <dbReference type="NCBI Taxonomy" id="5467"/>
    <lineage>
        <taxon>Eukaryota</taxon>
        <taxon>Fungi</taxon>
        <taxon>Dikarya</taxon>
        <taxon>Ascomycota</taxon>
        <taxon>Pezizomycotina</taxon>
        <taxon>Sordariomycetes</taxon>
        <taxon>Hypocreomycetidae</taxon>
        <taxon>Glomerellales</taxon>
        <taxon>Glomerellaceae</taxon>
        <taxon>Colletotrichum</taxon>
        <taxon>Colletotrichum truncatum species complex</taxon>
    </lineage>
</organism>
<protein>
    <submittedName>
        <fullName evidence="1">Uncharacterized protein</fullName>
    </submittedName>
</protein>
<comment type="caution">
    <text evidence="1">The sequence shown here is derived from an EMBL/GenBank/DDBJ whole genome shotgun (WGS) entry which is preliminary data.</text>
</comment>
<sequence>MSSTKTFICFSALPPELRFKIWTEALLEPAVWAVTAATNTNQRPFSMTFLGPARPYLAGLACAESRQLMKELYGAPLHGPGRGSKRGGGWVNLDTTVVYLDSLTVSSTLALDSFALPELRRFRHVALERRRFSRLLYKCQHLAAVCPALRTIIVQRTDTNGTALRSPLGTPNPESADFCASVIKYTGPEILHDPWDSRTFRRTLLGDFCDPVPKLHVVSSCCAYTTQQFGSAEGDGAANLEKV</sequence>
<reference evidence="1 2" key="1">
    <citation type="journal article" date="2020" name="Phytopathology">
        <title>Genome Sequence Resources of Colletotrichum truncatum, C. plurivorum, C. musicola, and C. sojae: Four Species Pathogenic to Soybean (Glycine max).</title>
        <authorList>
            <person name="Rogerio F."/>
            <person name="Boufleur T.R."/>
            <person name="Ciampi-Guillardi M."/>
            <person name="Sukno S.A."/>
            <person name="Thon M.R."/>
            <person name="Massola Junior N.S."/>
            <person name="Baroncelli R."/>
        </authorList>
    </citation>
    <scope>NUCLEOTIDE SEQUENCE [LARGE SCALE GENOMIC DNA]</scope>
    <source>
        <strain evidence="1 2">CMES1059</strain>
    </source>
</reference>